<dbReference type="EMBL" id="BJCL01000008">
    <property type="protein sequence ID" value="GCL64255.1"/>
    <property type="molecule type" value="Genomic_DNA"/>
</dbReference>
<dbReference type="Proteomes" id="UP000301751">
    <property type="component" value="Unassembled WGS sequence"/>
</dbReference>
<evidence type="ECO:0000313" key="2">
    <source>
        <dbReference type="Proteomes" id="UP000301751"/>
    </source>
</evidence>
<dbReference type="AlphaFoldDB" id="A0A480AWT1"/>
<accession>A0A480AWT1</accession>
<sequence length="69" mass="7413">MAAVCLRWRLRQSDVDQGRVMGAAAVARLQSDATVQAQLAMARQEVTETRTKGAKSPLNCAAEKAVLGR</sequence>
<protein>
    <submittedName>
        <fullName evidence="1">Uncharacterized protein</fullName>
    </submittedName>
</protein>
<dbReference type="RefSeq" id="WP_162520823.1">
    <property type="nucleotide sequence ID" value="NZ_BJCL01000008.1"/>
</dbReference>
<gene>
    <name evidence="1" type="ORF">AQPW35_33360</name>
</gene>
<comment type="caution">
    <text evidence="1">The sequence shown here is derived from an EMBL/GenBank/DDBJ whole genome shotgun (WGS) entry which is preliminary data.</text>
</comment>
<proteinExistence type="predicted"/>
<dbReference type="Gene3D" id="1.20.144.10">
    <property type="entry name" value="Phosphatidic acid phosphatase type 2/haloperoxidase"/>
    <property type="match status" value="1"/>
</dbReference>
<keyword evidence="2" id="KW-1185">Reference proteome</keyword>
<organism evidence="1 2">
    <name type="scientific">Pseudaquabacterium pictum</name>
    <dbReference type="NCBI Taxonomy" id="2315236"/>
    <lineage>
        <taxon>Bacteria</taxon>
        <taxon>Pseudomonadati</taxon>
        <taxon>Pseudomonadota</taxon>
        <taxon>Betaproteobacteria</taxon>
        <taxon>Burkholderiales</taxon>
        <taxon>Sphaerotilaceae</taxon>
        <taxon>Pseudaquabacterium</taxon>
    </lineage>
</organism>
<evidence type="ECO:0000313" key="1">
    <source>
        <dbReference type="EMBL" id="GCL64255.1"/>
    </source>
</evidence>
<name>A0A480AWT1_9BURK</name>
<reference evidence="2" key="1">
    <citation type="submission" date="2019-03" db="EMBL/GenBank/DDBJ databases">
        <title>Aquabacterium pictum sp.nov., the first bacteriochlorophyll a-containing freshwater bacterium in the genus Aquabacterium of the class Betaproteobacteria.</title>
        <authorList>
            <person name="Hirose S."/>
            <person name="Tank M."/>
            <person name="Hara E."/>
            <person name="Tamaki H."/>
            <person name="Takaichi S."/>
            <person name="Haruta S."/>
            <person name="Hanada S."/>
        </authorList>
    </citation>
    <scope>NUCLEOTIDE SEQUENCE [LARGE SCALE GENOMIC DNA]</scope>
    <source>
        <strain evidence="2">W35</strain>
    </source>
</reference>